<sequence length="68" mass="8106">MESDLLWANLNNFDWNHSAEQKRVTEISYTYNTAKSCKDKMTLFFSYIDLYIINQTTAFSPFIRVNQK</sequence>
<protein>
    <submittedName>
        <fullName evidence="1">Uncharacterized protein</fullName>
    </submittedName>
</protein>
<dbReference type="EMBL" id="JAUDFV010000102">
    <property type="protein sequence ID" value="KAL2731786.1"/>
    <property type="molecule type" value="Genomic_DNA"/>
</dbReference>
<gene>
    <name evidence="1" type="ORF">V1478_004474</name>
</gene>
<dbReference type="AlphaFoldDB" id="A0ABD2BG95"/>
<dbReference type="Proteomes" id="UP001607302">
    <property type="component" value="Unassembled WGS sequence"/>
</dbReference>
<reference evidence="1 2" key="1">
    <citation type="journal article" date="2024" name="Ann. Entomol. Soc. Am.">
        <title>Genomic analyses of the southern and eastern yellowjacket wasps (Hymenoptera: Vespidae) reveal evolutionary signatures of social life.</title>
        <authorList>
            <person name="Catto M.A."/>
            <person name="Caine P.B."/>
            <person name="Orr S.E."/>
            <person name="Hunt B.G."/>
            <person name="Goodisman M.A.D."/>
        </authorList>
    </citation>
    <scope>NUCLEOTIDE SEQUENCE [LARGE SCALE GENOMIC DNA]</scope>
    <source>
        <strain evidence="1">233</strain>
        <tissue evidence="1">Head and thorax</tissue>
    </source>
</reference>
<keyword evidence="2" id="KW-1185">Reference proteome</keyword>
<evidence type="ECO:0000313" key="2">
    <source>
        <dbReference type="Proteomes" id="UP001607302"/>
    </source>
</evidence>
<comment type="caution">
    <text evidence="1">The sequence shown here is derived from an EMBL/GenBank/DDBJ whole genome shotgun (WGS) entry which is preliminary data.</text>
</comment>
<accession>A0ABD2BG95</accession>
<proteinExistence type="predicted"/>
<name>A0ABD2BG95_VESSQ</name>
<organism evidence="1 2">
    <name type="scientific">Vespula squamosa</name>
    <name type="common">Southern yellow jacket</name>
    <name type="synonym">Wasp</name>
    <dbReference type="NCBI Taxonomy" id="30214"/>
    <lineage>
        <taxon>Eukaryota</taxon>
        <taxon>Metazoa</taxon>
        <taxon>Ecdysozoa</taxon>
        <taxon>Arthropoda</taxon>
        <taxon>Hexapoda</taxon>
        <taxon>Insecta</taxon>
        <taxon>Pterygota</taxon>
        <taxon>Neoptera</taxon>
        <taxon>Endopterygota</taxon>
        <taxon>Hymenoptera</taxon>
        <taxon>Apocrita</taxon>
        <taxon>Aculeata</taxon>
        <taxon>Vespoidea</taxon>
        <taxon>Vespidae</taxon>
        <taxon>Vespinae</taxon>
        <taxon>Vespula</taxon>
    </lineage>
</organism>
<evidence type="ECO:0000313" key="1">
    <source>
        <dbReference type="EMBL" id="KAL2731786.1"/>
    </source>
</evidence>